<name>A0A369Q6Z6_9SPHN</name>
<dbReference type="AlphaFoldDB" id="A0A369Q6Z6"/>
<proteinExistence type="predicted"/>
<evidence type="ECO:0000313" key="2">
    <source>
        <dbReference type="Proteomes" id="UP000253727"/>
    </source>
</evidence>
<gene>
    <name evidence="1" type="ORF">HME9302_00092</name>
</gene>
<reference evidence="1 2" key="1">
    <citation type="submission" date="2018-04" db="EMBL/GenBank/DDBJ databases">
        <title>Altererythrobacter sp. HME9302 genome sequencing and assembly.</title>
        <authorList>
            <person name="Kang H."/>
            <person name="Kim H."/>
            <person name="Joh K."/>
        </authorList>
    </citation>
    <scope>NUCLEOTIDE SEQUENCE [LARGE SCALE GENOMIC DNA]</scope>
    <source>
        <strain evidence="1 2">HME9302</strain>
    </source>
</reference>
<organism evidence="1 2">
    <name type="scientific">Alteripontixanthobacter maritimus</name>
    <dbReference type="NCBI Taxonomy" id="2161824"/>
    <lineage>
        <taxon>Bacteria</taxon>
        <taxon>Pseudomonadati</taxon>
        <taxon>Pseudomonadota</taxon>
        <taxon>Alphaproteobacteria</taxon>
        <taxon>Sphingomonadales</taxon>
        <taxon>Erythrobacteraceae</taxon>
        <taxon>Alteripontixanthobacter</taxon>
    </lineage>
</organism>
<keyword evidence="2" id="KW-1185">Reference proteome</keyword>
<protein>
    <submittedName>
        <fullName evidence="1">Uncharacterized protein</fullName>
    </submittedName>
</protein>
<accession>A0A369Q6Z6</accession>
<dbReference type="EMBL" id="QBKA01000002">
    <property type="protein sequence ID" value="RDC58916.1"/>
    <property type="molecule type" value="Genomic_DNA"/>
</dbReference>
<comment type="caution">
    <text evidence="1">The sequence shown here is derived from an EMBL/GenBank/DDBJ whole genome shotgun (WGS) entry which is preliminary data.</text>
</comment>
<dbReference type="RefSeq" id="WP_115365367.1">
    <property type="nucleotide sequence ID" value="NZ_QBKA01000002.1"/>
</dbReference>
<evidence type="ECO:0000313" key="1">
    <source>
        <dbReference type="EMBL" id="RDC58916.1"/>
    </source>
</evidence>
<dbReference type="Proteomes" id="UP000253727">
    <property type="component" value="Unassembled WGS sequence"/>
</dbReference>
<sequence>MKTNRIEFSVPEHVSARFRTIGNSTIKTAEDDGFRSSQWQFEEDLSAQSGIIDVFLRSISPGQKVYFINLNEADRSGEENVMSDDFLIPYSESGFREVFEDSIFAAMRIISPEEGTSLVASFMDWGMLVHR</sequence>